<dbReference type="EMBL" id="MLYV02000149">
    <property type="protein sequence ID" value="PSS34139.1"/>
    <property type="molecule type" value="Genomic_DNA"/>
</dbReference>
<feature type="compositionally biased region" description="Polar residues" evidence="1">
    <location>
        <begin position="238"/>
        <end position="252"/>
    </location>
</feature>
<reference evidence="2 3" key="1">
    <citation type="submission" date="2018-02" db="EMBL/GenBank/DDBJ databases">
        <title>Genome sequence of the basidiomycete white-rot fungus Phlebia centrifuga.</title>
        <authorList>
            <person name="Granchi Z."/>
            <person name="Peng M."/>
            <person name="de Vries R.P."/>
            <person name="Hilden K."/>
            <person name="Makela M.R."/>
            <person name="Grigoriev I."/>
            <person name="Riley R."/>
        </authorList>
    </citation>
    <scope>NUCLEOTIDE SEQUENCE [LARGE SCALE GENOMIC DNA]</scope>
    <source>
        <strain evidence="2 3">FBCC195</strain>
    </source>
</reference>
<feature type="compositionally biased region" description="Basic and acidic residues" evidence="1">
    <location>
        <begin position="439"/>
        <end position="448"/>
    </location>
</feature>
<dbReference type="STRING" id="98765.A0A2R6RVV1"/>
<protein>
    <submittedName>
        <fullName evidence="2">Uncharacterized protein</fullName>
    </submittedName>
</protein>
<dbReference type="Proteomes" id="UP000186601">
    <property type="component" value="Unassembled WGS sequence"/>
</dbReference>
<feature type="compositionally biased region" description="Basic and acidic residues" evidence="1">
    <location>
        <begin position="50"/>
        <end position="69"/>
    </location>
</feature>
<dbReference type="AlphaFoldDB" id="A0A2R6RVV1"/>
<gene>
    <name evidence="2" type="ORF">PHLCEN_2v1807</name>
</gene>
<feature type="compositionally biased region" description="Pro residues" evidence="1">
    <location>
        <begin position="134"/>
        <end position="144"/>
    </location>
</feature>
<feature type="compositionally biased region" description="Polar residues" evidence="1">
    <location>
        <begin position="28"/>
        <end position="44"/>
    </location>
</feature>
<dbReference type="OrthoDB" id="3271236at2759"/>
<comment type="caution">
    <text evidence="2">The sequence shown here is derived from an EMBL/GenBank/DDBJ whole genome shotgun (WGS) entry which is preliminary data.</text>
</comment>
<feature type="compositionally biased region" description="Basic and acidic residues" evidence="1">
    <location>
        <begin position="414"/>
        <end position="426"/>
    </location>
</feature>
<proteinExistence type="predicted"/>
<feature type="region of interest" description="Disordered" evidence="1">
    <location>
        <begin position="25"/>
        <end position="367"/>
    </location>
</feature>
<name>A0A2R6RVV1_9APHY</name>
<feature type="compositionally biased region" description="Basic and acidic residues" evidence="1">
    <location>
        <begin position="388"/>
        <end position="404"/>
    </location>
</feature>
<feature type="compositionally biased region" description="Low complexity" evidence="1">
    <location>
        <begin position="123"/>
        <end position="133"/>
    </location>
</feature>
<keyword evidence="3" id="KW-1185">Reference proteome</keyword>
<evidence type="ECO:0000313" key="3">
    <source>
        <dbReference type="Proteomes" id="UP000186601"/>
    </source>
</evidence>
<evidence type="ECO:0000313" key="2">
    <source>
        <dbReference type="EMBL" id="PSS34139.1"/>
    </source>
</evidence>
<sequence>MVVRQPLPDERPRASVANLIGRFEQQTKRQSLSSVPPRTASALSNVVGDTAKEEIKDKREWPPKPKQTETETEPVFAEASVSNSAPSKPSLPTPDASPKADPVRLLSPPPVADARPEPREIPEAVSSESVESVSPPPAARPPPSRQSSGGAPTGNARKIPTTPSKSKVPASRAPVAPKPTRTPAKSPPTSYHGPSFVPPSASKPTTQPLRASASAKLAQPTSRPSSSASMRAPITPARSKTPSTARPKTPSSAARPKTPGSGLFAPTAASLAKARNVPEPPTGSAKKPTLSSEVADRLSKPTASSISKAKPGATVTSPPRVTPAKRGAAPTRGTAPARGTTVKPRVGLAGAKLREKAGAKSAAPSNVPVPTAEIVDLHDELSLDEVHQDRDAEVLSEPEQEHNAAEVNILLHEALVHEPEEHEHGVEVGGDAEIDYDEGLAHEEHEDASAESTATSSVHDDASVEPEVESIDPATINHAQDGEDDEPEIPASPSPTKAIPGEDLVDLLNMLEAKKPVSDDIAGEIPDEE</sequence>
<organism evidence="2 3">
    <name type="scientific">Hermanssonia centrifuga</name>
    <dbReference type="NCBI Taxonomy" id="98765"/>
    <lineage>
        <taxon>Eukaryota</taxon>
        <taxon>Fungi</taxon>
        <taxon>Dikarya</taxon>
        <taxon>Basidiomycota</taxon>
        <taxon>Agaricomycotina</taxon>
        <taxon>Agaricomycetes</taxon>
        <taxon>Polyporales</taxon>
        <taxon>Meruliaceae</taxon>
        <taxon>Hermanssonia</taxon>
    </lineage>
</organism>
<feature type="region of interest" description="Disordered" evidence="1">
    <location>
        <begin position="388"/>
        <end position="503"/>
    </location>
</feature>
<feature type="region of interest" description="Disordered" evidence="1">
    <location>
        <begin position="510"/>
        <end position="529"/>
    </location>
</feature>
<feature type="compositionally biased region" description="Low complexity" evidence="1">
    <location>
        <begin position="222"/>
        <end position="233"/>
    </location>
</feature>
<accession>A0A2R6RVV1</accession>
<evidence type="ECO:0000256" key="1">
    <source>
        <dbReference type="SAM" id="MobiDB-lite"/>
    </source>
</evidence>